<dbReference type="AlphaFoldDB" id="A0A645DTC9"/>
<evidence type="ECO:0000313" key="1">
    <source>
        <dbReference type="EMBL" id="MPM92754.1"/>
    </source>
</evidence>
<accession>A0A645DTC9</accession>
<comment type="caution">
    <text evidence="1">The sequence shown here is derived from an EMBL/GenBank/DDBJ whole genome shotgun (WGS) entry which is preliminary data.</text>
</comment>
<reference evidence="1" key="1">
    <citation type="submission" date="2019-08" db="EMBL/GenBank/DDBJ databases">
        <authorList>
            <person name="Kucharzyk K."/>
            <person name="Murdoch R.W."/>
            <person name="Higgins S."/>
            <person name="Loffler F."/>
        </authorList>
    </citation>
    <scope>NUCLEOTIDE SEQUENCE</scope>
</reference>
<organism evidence="1">
    <name type="scientific">bioreactor metagenome</name>
    <dbReference type="NCBI Taxonomy" id="1076179"/>
    <lineage>
        <taxon>unclassified sequences</taxon>
        <taxon>metagenomes</taxon>
        <taxon>ecological metagenomes</taxon>
    </lineage>
</organism>
<dbReference type="EMBL" id="VSSQ01039654">
    <property type="protein sequence ID" value="MPM92754.1"/>
    <property type="molecule type" value="Genomic_DNA"/>
</dbReference>
<gene>
    <name evidence="1" type="ORF">SDC9_139890</name>
</gene>
<protein>
    <submittedName>
        <fullName evidence="1">Uncharacterized protein</fullName>
    </submittedName>
</protein>
<sequence length="117" mass="13773">MTPGHFVGNNPNRILNFHHIANLCFPDWLAMIFVQFHHFGQQFIYTFVAMTNGGLNRNSKHFAQLSVIEIITFCQQLIMHIQCNDDRNIKLQQLCCQKKISFKIGRVNNIDDKIRRR</sequence>
<name>A0A645DTC9_9ZZZZ</name>
<proteinExistence type="predicted"/>